<evidence type="ECO:0000256" key="2">
    <source>
        <dbReference type="ARBA" id="ARBA00022692"/>
    </source>
</evidence>
<name>A0ABT9GA88_9GAMM</name>
<feature type="signal peptide" evidence="5">
    <location>
        <begin position="1"/>
        <end position="21"/>
    </location>
</feature>
<keyword evidence="2" id="KW-0812">Transmembrane</keyword>
<dbReference type="NCBIfam" id="TIGR01352">
    <property type="entry name" value="tonB_Cterm"/>
    <property type="match status" value="1"/>
</dbReference>
<comment type="caution">
    <text evidence="7">The sequence shown here is derived from an EMBL/GenBank/DDBJ whole genome shotgun (WGS) entry which is preliminary data.</text>
</comment>
<accession>A0ABT9GA88</accession>
<evidence type="ECO:0000256" key="5">
    <source>
        <dbReference type="SAM" id="SignalP"/>
    </source>
</evidence>
<keyword evidence="5" id="KW-0732">Signal</keyword>
<gene>
    <name evidence="7" type="ORF">QDH73_00780</name>
</gene>
<evidence type="ECO:0000313" key="8">
    <source>
        <dbReference type="Proteomes" id="UP001242314"/>
    </source>
</evidence>
<keyword evidence="8" id="KW-1185">Reference proteome</keyword>
<evidence type="ECO:0000259" key="6">
    <source>
        <dbReference type="PROSITE" id="PS52015"/>
    </source>
</evidence>
<dbReference type="RefSeq" id="WP_039485037.1">
    <property type="nucleotide sequence ID" value="NZ_JASGWX010000001.1"/>
</dbReference>
<dbReference type="InterPro" id="IPR037682">
    <property type="entry name" value="TonB_C"/>
</dbReference>
<dbReference type="PROSITE" id="PS51257">
    <property type="entry name" value="PROKAR_LIPOPROTEIN"/>
    <property type="match status" value="1"/>
</dbReference>
<feature type="domain" description="TonB C-terminal" evidence="6">
    <location>
        <begin position="43"/>
        <end position="139"/>
    </location>
</feature>
<evidence type="ECO:0000256" key="3">
    <source>
        <dbReference type="ARBA" id="ARBA00022989"/>
    </source>
</evidence>
<dbReference type="SUPFAM" id="SSF74653">
    <property type="entry name" value="TolA/TonB C-terminal domain"/>
    <property type="match status" value="1"/>
</dbReference>
<reference evidence="7 8" key="1">
    <citation type="submission" date="2023-04" db="EMBL/GenBank/DDBJ databases">
        <title>Novel Pseudoalteromonas species isolated from Pacific coral.</title>
        <authorList>
            <person name="Videau P."/>
            <person name="Shlafstein M.D."/>
            <person name="Oline D.K."/>
            <person name="Strangman W.K."/>
            <person name="Hahnke R.L."/>
            <person name="Saw J.H."/>
            <person name="Ushijima B."/>
        </authorList>
    </citation>
    <scope>NUCLEOTIDE SEQUENCE [LARGE SCALE GENOMIC DNA]</scope>
    <source>
        <strain evidence="7 8">LMG 14908</strain>
    </source>
</reference>
<dbReference type="Proteomes" id="UP001242314">
    <property type="component" value="Unassembled WGS sequence"/>
</dbReference>
<dbReference type="EMBL" id="JASGWX010000001">
    <property type="protein sequence ID" value="MDP4482579.1"/>
    <property type="molecule type" value="Genomic_DNA"/>
</dbReference>
<comment type="subcellular location">
    <subcellularLocation>
        <location evidence="1">Membrane</location>
        <topology evidence="1">Single-pass membrane protein</topology>
    </subcellularLocation>
</comment>
<dbReference type="Gene3D" id="3.30.1150.10">
    <property type="match status" value="1"/>
</dbReference>
<dbReference type="Pfam" id="PF03544">
    <property type="entry name" value="TonB_C"/>
    <property type="match status" value="1"/>
</dbReference>
<evidence type="ECO:0000256" key="1">
    <source>
        <dbReference type="ARBA" id="ARBA00004167"/>
    </source>
</evidence>
<evidence type="ECO:0000256" key="4">
    <source>
        <dbReference type="ARBA" id="ARBA00023136"/>
    </source>
</evidence>
<proteinExistence type="predicted"/>
<keyword evidence="3" id="KW-1133">Transmembrane helix</keyword>
<keyword evidence="4" id="KW-0472">Membrane</keyword>
<organism evidence="7 8">
    <name type="scientific">Pseudoalteromonas distincta</name>
    <dbReference type="NCBI Taxonomy" id="77608"/>
    <lineage>
        <taxon>Bacteria</taxon>
        <taxon>Pseudomonadati</taxon>
        <taxon>Pseudomonadota</taxon>
        <taxon>Gammaproteobacteria</taxon>
        <taxon>Alteromonadales</taxon>
        <taxon>Pseudoalteromonadaceae</taxon>
        <taxon>Pseudoalteromonas</taxon>
    </lineage>
</organism>
<dbReference type="PROSITE" id="PS52015">
    <property type="entry name" value="TONB_CTD"/>
    <property type="match status" value="1"/>
</dbReference>
<feature type="chain" id="PRO_5045762567" evidence="5">
    <location>
        <begin position="22"/>
        <end position="162"/>
    </location>
</feature>
<dbReference type="InterPro" id="IPR006260">
    <property type="entry name" value="TonB/TolA_C"/>
</dbReference>
<sequence>MKALYLLLPLTSLLAACGATPTTEKTVEKIDYIDLSSVELRDRVKDYWSILTRTEPRYPIKAAKKGLAGCVELMTIINSEGKAQGYKVISSYPKGLFDEAAARSLNTWAWLPTAVNTTKQPILTHIRIDFMIDSIPVGKKYLKNCPAGETFQVTGKIKKISY</sequence>
<protein>
    <submittedName>
        <fullName evidence="7">Energy transducer TonB</fullName>
    </submittedName>
</protein>
<evidence type="ECO:0000313" key="7">
    <source>
        <dbReference type="EMBL" id="MDP4482579.1"/>
    </source>
</evidence>